<feature type="coiled-coil region" evidence="2">
    <location>
        <begin position="304"/>
        <end position="338"/>
    </location>
</feature>
<feature type="region of interest" description="Disordered" evidence="3">
    <location>
        <begin position="27"/>
        <end position="88"/>
    </location>
</feature>
<dbReference type="PANTHER" id="PTHR32123">
    <property type="entry name" value="BICD FAMILY-LIKE CARGO ADAPTER"/>
    <property type="match status" value="1"/>
</dbReference>
<protein>
    <submittedName>
        <fullName evidence="4">BICD family-like cargo adapter 1</fullName>
    </submittedName>
</protein>
<evidence type="ECO:0000256" key="3">
    <source>
        <dbReference type="SAM" id="MobiDB-lite"/>
    </source>
</evidence>
<sequence>MGDSLPFSVLNERLRPAYSALERLRAPPSIWESRHTANSLEVGPSVRRCDKVYQREPEPETSMAQSSEEADDSEMGSLDSDGSMTEDQGNREDLLSLLNQCLVPAMRITDLEVEQNEAQTGGQGSMGSSDTESTGADGSQDSSTAKETGREADPQGSAGDGGGQHQRSFMDQRLPDLIRGSGRPLSRRRTLGPVSDTLKEVRREVEMSRRRSIRLKAQVDKLQEDSDSPRWSQQKERVMEEVLSILRLLHPLTQPQSALAESSPGPNRLDAVLSQLQTVARTLAISHGKETSGVAKRSEDMAILEQALRDRDEAIERKKGMEAELLRSKTELMCLNNQLLEAVQKRLELSLELEAWKEDLQYILQQQLQQQSQQEAQAQAQKKSRVGLLRRADRVLVQRPVSSSTHPPTPAPPTTTTTTTTSTKHTPTPPPPPPAPPAQPPTKSFPAQGFGSLSRAWKDKFRRGKTGRQEDEQVGQNTQHVSGKDMTGFQTVSLD</sequence>
<evidence type="ECO:0000313" key="5">
    <source>
        <dbReference type="Proteomes" id="UP001174136"/>
    </source>
</evidence>
<dbReference type="Proteomes" id="UP001174136">
    <property type="component" value="Unassembled WGS sequence"/>
</dbReference>
<dbReference type="InterPro" id="IPR051149">
    <property type="entry name" value="Spindly/BICDR_Dynein_Adapter"/>
</dbReference>
<evidence type="ECO:0000256" key="1">
    <source>
        <dbReference type="ARBA" id="ARBA00023054"/>
    </source>
</evidence>
<reference evidence="4" key="1">
    <citation type="journal article" date="2023" name="Front. Mar. Sci.">
        <title>A new Merluccius polli reference genome to investigate the effects of global change in West African waters.</title>
        <authorList>
            <person name="Mateo J.L."/>
            <person name="Blanco-Fernandez C."/>
            <person name="Garcia-Vazquez E."/>
            <person name="Machado-Schiaffino G."/>
        </authorList>
    </citation>
    <scope>NUCLEOTIDE SEQUENCE</scope>
    <source>
        <strain evidence="4">C29</strain>
        <tissue evidence="4">Fin</tissue>
    </source>
</reference>
<evidence type="ECO:0000256" key="2">
    <source>
        <dbReference type="SAM" id="Coils"/>
    </source>
</evidence>
<feature type="compositionally biased region" description="Polar residues" evidence="3">
    <location>
        <begin position="116"/>
        <end position="146"/>
    </location>
</feature>
<gene>
    <name evidence="4" type="primary">bicdl1_0</name>
    <name evidence="4" type="ORF">N1851_017169</name>
</gene>
<keyword evidence="5" id="KW-1185">Reference proteome</keyword>
<organism evidence="4 5">
    <name type="scientific">Merluccius polli</name>
    <name type="common">Benguela hake</name>
    <name type="synonym">Merluccius cadenati</name>
    <dbReference type="NCBI Taxonomy" id="89951"/>
    <lineage>
        <taxon>Eukaryota</taxon>
        <taxon>Metazoa</taxon>
        <taxon>Chordata</taxon>
        <taxon>Craniata</taxon>
        <taxon>Vertebrata</taxon>
        <taxon>Euteleostomi</taxon>
        <taxon>Actinopterygii</taxon>
        <taxon>Neopterygii</taxon>
        <taxon>Teleostei</taxon>
        <taxon>Neoteleostei</taxon>
        <taxon>Acanthomorphata</taxon>
        <taxon>Zeiogadaria</taxon>
        <taxon>Gadariae</taxon>
        <taxon>Gadiformes</taxon>
        <taxon>Gadoidei</taxon>
        <taxon>Merlucciidae</taxon>
        <taxon>Merluccius</taxon>
    </lineage>
</organism>
<feature type="compositionally biased region" description="Pro residues" evidence="3">
    <location>
        <begin position="427"/>
        <end position="440"/>
    </location>
</feature>
<comment type="caution">
    <text evidence="4">The sequence shown here is derived from an EMBL/GenBank/DDBJ whole genome shotgun (WGS) entry which is preliminary data.</text>
</comment>
<dbReference type="GO" id="GO:0047496">
    <property type="term" value="P:vesicle transport along microtubule"/>
    <property type="evidence" value="ECO:0007669"/>
    <property type="project" value="TreeGrafter"/>
</dbReference>
<feature type="coiled-coil region" evidence="2">
    <location>
        <begin position="198"/>
        <end position="225"/>
    </location>
</feature>
<feature type="region of interest" description="Disordered" evidence="3">
    <location>
        <begin position="116"/>
        <end position="168"/>
    </location>
</feature>
<feature type="compositionally biased region" description="Basic and acidic residues" evidence="3">
    <location>
        <begin position="47"/>
        <end position="58"/>
    </location>
</feature>
<name>A0AA47MQS3_MERPO</name>
<feature type="compositionally biased region" description="Low complexity" evidence="3">
    <location>
        <begin position="414"/>
        <end position="426"/>
    </location>
</feature>
<evidence type="ECO:0000313" key="4">
    <source>
        <dbReference type="EMBL" id="KAK0144465.1"/>
    </source>
</evidence>
<dbReference type="AlphaFoldDB" id="A0AA47MQS3"/>
<proteinExistence type="predicted"/>
<feature type="region of interest" description="Disordered" evidence="3">
    <location>
        <begin position="379"/>
        <end position="495"/>
    </location>
</feature>
<dbReference type="GO" id="GO:0055107">
    <property type="term" value="P:Golgi to secretory granule transport"/>
    <property type="evidence" value="ECO:0007669"/>
    <property type="project" value="TreeGrafter"/>
</dbReference>
<dbReference type="PANTHER" id="PTHR32123:SF10">
    <property type="entry name" value="BICD FAMILY-LIKE CARGO ADAPTER 1-RELATED"/>
    <property type="match status" value="1"/>
</dbReference>
<keyword evidence="1 2" id="KW-0175">Coiled coil</keyword>
<dbReference type="EMBL" id="JAOPHQ010003133">
    <property type="protein sequence ID" value="KAK0144465.1"/>
    <property type="molecule type" value="Genomic_DNA"/>
</dbReference>
<accession>A0AA47MQS3</accession>